<dbReference type="EMBL" id="LHPG02000004">
    <property type="protein sequence ID" value="PRW58874.1"/>
    <property type="molecule type" value="Genomic_DNA"/>
</dbReference>
<dbReference type="Gene3D" id="2.60.120.10">
    <property type="entry name" value="Jelly Rolls"/>
    <property type="match status" value="1"/>
</dbReference>
<dbReference type="PANTHER" id="PTHR43310:SF2">
    <property type="entry name" value="SLC26A_SULP TRANSPORTER DOMAIN-CONTAINING PROTEIN"/>
    <property type="match status" value="1"/>
</dbReference>
<dbReference type="Proteomes" id="UP000239899">
    <property type="component" value="Unassembled WGS sequence"/>
</dbReference>
<feature type="compositionally biased region" description="Low complexity" evidence="5">
    <location>
        <begin position="819"/>
        <end position="832"/>
    </location>
</feature>
<evidence type="ECO:0000259" key="7">
    <source>
        <dbReference type="PROSITE" id="PS50042"/>
    </source>
</evidence>
<dbReference type="PANTHER" id="PTHR43310">
    <property type="entry name" value="SULFATE TRANSPORTER YBAR-RELATED"/>
    <property type="match status" value="1"/>
</dbReference>
<gene>
    <name evidence="9" type="ORF">C2E21_2122</name>
</gene>
<keyword evidence="4 6" id="KW-0472">Membrane</keyword>
<reference evidence="9 10" key="1">
    <citation type="journal article" date="2018" name="Plant J.">
        <title>Genome sequences of Chlorella sorokiniana UTEX 1602 and Micractinium conductrix SAG 241.80: implications to maltose excretion by a green alga.</title>
        <authorList>
            <person name="Arriola M.B."/>
            <person name="Velmurugan N."/>
            <person name="Zhang Y."/>
            <person name="Plunkett M.H."/>
            <person name="Hondzo H."/>
            <person name="Barney B.M."/>
        </authorList>
    </citation>
    <scope>NUCLEOTIDE SEQUENCE [LARGE SCALE GENOMIC DNA]</scope>
    <source>
        <strain evidence="10">UTEX 1602</strain>
    </source>
</reference>
<feature type="compositionally biased region" description="Polar residues" evidence="5">
    <location>
        <begin position="1"/>
        <end position="25"/>
    </location>
</feature>
<evidence type="ECO:0000313" key="10">
    <source>
        <dbReference type="Proteomes" id="UP000239899"/>
    </source>
</evidence>
<dbReference type="InterPro" id="IPR011547">
    <property type="entry name" value="SLC26A/SulP_dom"/>
</dbReference>
<evidence type="ECO:0000256" key="1">
    <source>
        <dbReference type="ARBA" id="ARBA00004141"/>
    </source>
</evidence>
<feature type="transmembrane region" description="Helical" evidence="6">
    <location>
        <begin position="453"/>
        <end position="484"/>
    </location>
</feature>
<dbReference type="STRING" id="3076.A0A2P6TXS4"/>
<accession>A0A2P6TXS4</accession>
<feature type="transmembrane region" description="Helical" evidence="6">
    <location>
        <begin position="186"/>
        <end position="209"/>
    </location>
</feature>
<feature type="domain" description="STAS" evidence="8">
    <location>
        <begin position="511"/>
        <end position="687"/>
    </location>
</feature>
<feature type="transmembrane region" description="Helical" evidence="6">
    <location>
        <begin position="254"/>
        <end position="276"/>
    </location>
</feature>
<keyword evidence="2 6" id="KW-0812">Transmembrane</keyword>
<keyword evidence="3 6" id="KW-1133">Transmembrane helix</keyword>
<feature type="transmembrane region" description="Helical" evidence="6">
    <location>
        <begin position="98"/>
        <end position="119"/>
    </location>
</feature>
<dbReference type="PROSITE" id="PS50801">
    <property type="entry name" value="STAS"/>
    <property type="match status" value="1"/>
</dbReference>
<dbReference type="OrthoDB" id="409725at2759"/>
<feature type="transmembrane region" description="Helical" evidence="6">
    <location>
        <begin position="398"/>
        <end position="416"/>
    </location>
</feature>
<dbReference type="SUPFAM" id="SSF52091">
    <property type="entry name" value="SpoIIaa-like"/>
    <property type="match status" value="1"/>
</dbReference>
<protein>
    <submittedName>
        <fullName evidence="9">Sulfate transporter</fullName>
    </submittedName>
</protein>
<feature type="transmembrane region" description="Helical" evidence="6">
    <location>
        <begin position="366"/>
        <end position="386"/>
    </location>
</feature>
<dbReference type="InterPro" id="IPR002645">
    <property type="entry name" value="STAS_dom"/>
</dbReference>
<feature type="transmembrane region" description="Helical" evidence="6">
    <location>
        <begin position="229"/>
        <end position="247"/>
    </location>
</feature>
<feature type="transmembrane region" description="Helical" evidence="6">
    <location>
        <begin position="326"/>
        <end position="346"/>
    </location>
</feature>
<dbReference type="Pfam" id="PF00916">
    <property type="entry name" value="Sulfate_transp"/>
    <property type="match status" value="1"/>
</dbReference>
<comment type="caution">
    <text evidence="9">The sequence shown here is derived from an EMBL/GenBank/DDBJ whole genome shotgun (WGS) entry which is preliminary data.</text>
</comment>
<feature type="transmembrane region" description="Helical" evidence="6">
    <location>
        <begin position="153"/>
        <end position="174"/>
    </location>
</feature>
<sequence>MHSTPSGTPLASPREGNTPQAGSGTRDNDLEAPLLPRRAAKHGGGAGLGRSSSSSSMLQAVVFGLINAAAGVPALIAFCAVVFKDEMYLPYLDQLCKFFYLASAVHQGIVTLLSSLPYAVGQVQDVGLIFLSAMASSIASLCSRAGLDASAALGTSLLTMAASSAIVGLGLLAVAKARLASAVQYLPLPAVGGYLSYVGYFCIASGLGLGCGIQLGPLASWAQLWDPQVALRVLPTLGSTALLMLTMARCKHPLALPGVLAAIVGAFHLALLAAGMSLQDAQDAGWVLKPAASTGPFWSLWGLFDMPGGSLARLHLGAALQQVGKLLGLFLLVCFGSCMDIAAIQQDSPQRLDTNRELACIGLSNVAVGLIGTGFTGSFIFSQTIFTGRAGVHSRINGAVIALCELALFAVPFSIVQYAPTFFFGALLVWFGVEICLDWVLRSYSKLTGTEYALLWATFAAIMQWGLEAGIAAGVVAATLYFALGYAQSQLSAFTLAPGRSRIVRAADQEAALELLRPAHLVSAQLRGFLFFGVANAISVRVHEAAQCLASGLSGEACGVGGSPVAGGGSWAGVRPQQARQADRLYAGSSKHDGALFASAAAPRFLLLDLSSVKGIDATAARTLASLLRDLGQLDIAPVVTGATHRPSIRPLLLAHGAPLPPEPAPSADAASPFLLHSTAVAAAADLAGPQQHCHEFASYEEGLRFCESQLLAVAGRYGLCRPPSAAMPLEDLLRSHASQAGLPFVSKEDSGAAAAEIARYCMKQRYRPGDVLWREGAPSDELFMVEQGRVTVQQRVQQPGSGSLPEAAGSSEEEEAGVLEQQQQQGAASPAAQQQQQAGVVRVRLFEFGPGCIAGAVDFYLRRTRSSTATVSNAGVGAGSASCHVLRITREALGRMAVEAPGALHVLQAVVLRAKCLDLGTAAELAVATAS</sequence>
<dbReference type="Gene3D" id="3.30.750.24">
    <property type="entry name" value="STAS domain"/>
    <property type="match status" value="1"/>
</dbReference>
<feature type="transmembrane region" description="Helical" evidence="6">
    <location>
        <begin position="296"/>
        <end position="314"/>
    </location>
</feature>
<feature type="compositionally biased region" description="Low complexity" evidence="5">
    <location>
        <begin position="796"/>
        <end position="811"/>
    </location>
</feature>
<feature type="transmembrane region" description="Helical" evidence="6">
    <location>
        <begin position="422"/>
        <end position="441"/>
    </location>
</feature>
<feature type="transmembrane region" description="Helical" evidence="6">
    <location>
        <begin position="126"/>
        <end position="147"/>
    </location>
</feature>
<evidence type="ECO:0000256" key="3">
    <source>
        <dbReference type="ARBA" id="ARBA00022989"/>
    </source>
</evidence>
<keyword evidence="10" id="KW-1185">Reference proteome</keyword>
<dbReference type="InterPro" id="IPR052706">
    <property type="entry name" value="Membrane-Transporter-like"/>
</dbReference>
<evidence type="ECO:0000256" key="6">
    <source>
        <dbReference type="SAM" id="Phobius"/>
    </source>
</evidence>
<dbReference type="InterPro" id="IPR014710">
    <property type="entry name" value="RmlC-like_jellyroll"/>
</dbReference>
<evidence type="ECO:0000256" key="2">
    <source>
        <dbReference type="ARBA" id="ARBA00022692"/>
    </source>
</evidence>
<evidence type="ECO:0000313" key="9">
    <source>
        <dbReference type="EMBL" id="PRW58874.1"/>
    </source>
</evidence>
<comment type="subcellular location">
    <subcellularLocation>
        <location evidence="1">Membrane</location>
        <topology evidence="1">Multi-pass membrane protein</topology>
    </subcellularLocation>
</comment>
<feature type="region of interest" description="Disordered" evidence="5">
    <location>
        <begin position="1"/>
        <end position="31"/>
    </location>
</feature>
<evidence type="ECO:0000256" key="5">
    <source>
        <dbReference type="SAM" id="MobiDB-lite"/>
    </source>
</evidence>
<dbReference type="PROSITE" id="PS50042">
    <property type="entry name" value="CNMP_BINDING_3"/>
    <property type="match status" value="1"/>
</dbReference>
<name>A0A2P6TXS4_CHLSO</name>
<dbReference type="InterPro" id="IPR000595">
    <property type="entry name" value="cNMP-bd_dom"/>
</dbReference>
<dbReference type="InterPro" id="IPR018490">
    <property type="entry name" value="cNMP-bd_dom_sf"/>
</dbReference>
<organism evidence="9 10">
    <name type="scientific">Chlorella sorokiniana</name>
    <name type="common">Freshwater green alga</name>
    <dbReference type="NCBI Taxonomy" id="3076"/>
    <lineage>
        <taxon>Eukaryota</taxon>
        <taxon>Viridiplantae</taxon>
        <taxon>Chlorophyta</taxon>
        <taxon>core chlorophytes</taxon>
        <taxon>Trebouxiophyceae</taxon>
        <taxon>Chlorellales</taxon>
        <taxon>Chlorellaceae</taxon>
        <taxon>Chlorella clade</taxon>
        <taxon>Chlorella</taxon>
    </lineage>
</organism>
<feature type="region of interest" description="Disordered" evidence="5">
    <location>
        <begin position="796"/>
        <end position="832"/>
    </location>
</feature>
<evidence type="ECO:0000259" key="8">
    <source>
        <dbReference type="PROSITE" id="PS50801"/>
    </source>
</evidence>
<dbReference type="SUPFAM" id="SSF51206">
    <property type="entry name" value="cAMP-binding domain-like"/>
    <property type="match status" value="1"/>
</dbReference>
<proteinExistence type="predicted"/>
<feature type="domain" description="Cyclic nucleotide-binding" evidence="7">
    <location>
        <begin position="767"/>
        <end position="833"/>
    </location>
</feature>
<feature type="transmembrane region" description="Helical" evidence="6">
    <location>
        <begin position="60"/>
        <end position="83"/>
    </location>
</feature>
<evidence type="ECO:0000256" key="4">
    <source>
        <dbReference type="ARBA" id="ARBA00023136"/>
    </source>
</evidence>
<dbReference type="InterPro" id="IPR036513">
    <property type="entry name" value="STAS_dom_sf"/>
</dbReference>
<dbReference type="GO" id="GO:0016020">
    <property type="term" value="C:membrane"/>
    <property type="evidence" value="ECO:0007669"/>
    <property type="project" value="UniProtKB-SubCell"/>
</dbReference>
<dbReference type="AlphaFoldDB" id="A0A2P6TXS4"/>